<accession>A0A2P6R5W4</accession>
<evidence type="ECO:0000313" key="2">
    <source>
        <dbReference type="Proteomes" id="UP000238479"/>
    </source>
</evidence>
<protein>
    <submittedName>
        <fullName evidence="1">Uncharacterized protein</fullName>
    </submittedName>
</protein>
<comment type="caution">
    <text evidence="1">The sequence shown here is derived from an EMBL/GenBank/DDBJ whole genome shotgun (WGS) entry which is preliminary data.</text>
</comment>
<sequence>MEREKKRKMGESSPLLRHLQCAPETPSSCKFVLPYIGKISAHLWLQVSL</sequence>
<name>A0A2P6R5W4_ROSCH</name>
<dbReference type="AlphaFoldDB" id="A0A2P6R5W4"/>
<dbReference type="Gramene" id="PRQ41826">
    <property type="protein sequence ID" value="PRQ41826"/>
    <property type="gene ID" value="RchiOBHm_Chr3g0450951"/>
</dbReference>
<organism evidence="1 2">
    <name type="scientific">Rosa chinensis</name>
    <name type="common">China rose</name>
    <dbReference type="NCBI Taxonomy" id="74649"/>
    <lineage>
        <taxon>Eukaryota</taxon>
        <taxon>Viridiplantae</taxon>
        <taxon>Streptophyta</taxon>
        <taxon>Embryophyta</taxon>
        <taxon>Tracheophyta</taxon>
        <taxon>Spermatophyta</taxon>
        <taxon>Magnoliopsida</taxon>
        <taxon>eudicotyledons</taxon>
        <taxon>Gunneridae</taxon>
        <taxon>Pentapetalae</taxon>
        <taxon>rosids</taxon>
        <taxon>fabids</taxon>
        <taxon>Rosales</taxon>
        <taxon>Rosaceae</taxon>
        <taxon>Rosoideae</taxon>
        <taxon>Rosoideae incertae sedis</taxon>
        <taxon>Rosa</taxon>
    </lineage>
</organism>
<proteinExistence type="predicted"/>
<reference evidence="1 2" key="1">
    <citation type="journal article" date="2018" name="Nat. Genet.">
        <title>The Rosa genome provides new insights in the design of modern roses.</title>
        <authorList>
            <person name="Bendahmane M."/>
        </authorList>
    </citation>
    <scope>NUCLEOTIDE SEQUENCE [LARGE SCALE GENOMIC DNA]</scope>
    <source>
        <strain evidence="2">cv. Old Blush</strain>
    </source>
</reference>
<evidence type="ECO:0000313" key="1">
    <source>
        <dbReference type="EMBL" id="PRQ41826.1"/>
    </source>
</evidence>
<gene>
    <name evidence="1" type="ORF">RchiOBHm_Chr3g0450951</name>
</gene>
<keyword evidence="2" id="KW-1185">Reference proteome</keyword>
<dbReference type="Proteomes" id="UP000238479">
    <property type="component" value="Chromosome 3"/>
</dbReference>
<dbReference type="EMBL" id="PDCK01000041">
    <property type="protein sequence ID" value="PRQ41826.1"/>
    <property type="molecule type" value="Genomic_DNA"/>
</dbReference>